<dbReference type="InterPro" id="IPR001810">
    <property type="entry name" value="F-box_dom"/>
</dbReference>
<dbReference type="PROSITE" id="PS50181">
    <property type="entry name" value="FBOX"/>
    <property type="match status" value="1"/>
</dbReference>
<dbReference type="Pfam" id="PF00646">
    <property type="entry name" value="F-box"/>
    <property type="match status" value="1"/>
</dbReference>
<reference evidence="2" key="1">
    <citation type="journal article" date="2023" name="Nat. Commun.">
        <title>Diploid and tetraploid genomes of Acorus and the evolution of monocots.</title>
        <authorList>
            <person name="Ma L."/>
            <person name="Liu K.W."/>
            <person name="Li Z."/>
            <person name="Hsiao Y.Y."/>
            <person name="Qi Y."/>
            <person name="Fu T."/>
            <person name="Tang G.D."/>
            <person name="Zhang D."/>
            <person name="Sun W.H."/>
            <person name="Liu D.K."/>
            <person name="Li Y."/>
            <person name="Chen G.Z."/>
            <person name="Liu X.D."/>
            <person name="Liao X.Y."/>
            <person name="Jiang Y.T."/>
            <person name="Yu X."/>
            <person name="Hao Y."/>
            <person name="Huang J."/>
            <person name="Zhao X.W."/>
            <person name="Ke S."/>
            <person name="Chen Y.Y."/>
            <person name="Wu W.L."/>
            <person name="Hsu J.L."/>
            <person name="Lin Y.F."/>
            <person name="Huang M.D."/>
            <person name="Li C.Y."/>
            <person name="Huang L."/>
            <person name="Wang Z.W."/>
            <person name="Zhao X."/>
            <person name="Zhong W.Y."/>
            <person name="Peng D.H."/>
            <person name="Ahmad S."/>
            <person name="Lan S."/>
            <person name="Zhang J.S."/>
            <person name="Tsai W.C."/>
            <person name="Van de Peer Y."/>
            <person name="Liu Z.J."/>
        </authorList>
    </citation>
    <scope>NUCLEOTIDE SEQUENCE</scope>
    <source>
        <strain evidence="2">SCP</strain>
    </source>
</reference>
<dbReference type="PANTHER" id="PTHR32212">
    <property type="entry name" value="CYCLIN-LIKE F-BOX"/>
    <property type="match status" value="1"/>
</dbReference>
<dbReference type="Proteomes" id="UP001179952">
    <property type="component" value="Unassembled WGS sequence"/>
</dbReference>
<gene>
    <name evidence="2" type="ORF">QJS04_geneDACA009471</name>
</gene>
<dbReference type="InterPro" id="IPR036047">
    <property type="entry name" value="F-box-like_dom_sf"/>
</dbReference>
<feature type="domain" description="F-box" evidence="1">
    <location>
        <begin position="3"/>
        <end position="51"/>
    </location>
</feature>
<dbReference type="AlphaFoldDB" id="A0AAV9AHL2"/>
<dbReference type="CDD" id="cd22160">
    <property type="entry name" value="F-box_AtFBL13-like"/>
    <property type="match status" value="1"/>
</dbReference>
<organism evidence="2 3">
    <name type="scientific">Acorus gramineus</name>
    <name type="common">Dwarf sweet flag</name>
    <dbReference type="NCBI Taxonomy" id="55184"/>
    <lineage>
        <taxon>Eukaryota</taxon>
        <taxon>Viridiplantae</taxon>
        <taxon>Streptophyta</taxon>
        <taxon>Embryophyta</taxon>
        <taxon>Tracheophyta</taxon>
        <taxon>Spermatophyta</taxon>
        <taxon>Magnoliopsida</taxon>
        <taxon>Liliopsida</taxon>
        <taxon>Acoraceae</taxon>
        <taxon>Acorus</taxon>
    </lineage>
</organism>
<reference evidence="2" key="2">
    <citation type="submission" date="2023-06" db="EMBL/GenBank/DDBJ databases">
        <authorList>
            <person name="Ma L."/>
            <person name="Liu K.-W."/>
            <person name="Li Z."/>
            <person name="Hsiao Y.-Y."/>
            <person name="Qi Y."/>
            <person name="Fu T."/>
            <person name="Tang G."/>
            <person name="Zhang D."/>
            <person name="Sun W.-H."/>
            <person name="Liu D.-K."/>
            <person name="Li Y."/>
            <person name="Chen G.-Z."/>
            <person name="Liu X.-D."/>
            <person name="Liao X.-Y."/>
            <person name="Jiang Y.-T."/>
            <person name="Yu X."/>
            <person name="Hao Y."/>
            <person name="Huang J."/>
            <person name="Zhao X.-W."/>
            <person name="Ke S."/>
            <person name="Chen Y.-Y."/>
            <person name="Wu W.-L."/>
            <person name="Hsu J.-L."/>
            <person name="Lin Y.-F."/>
            <person name="Huang M.-D."/>
            <person name="Li C.-Y."/>
            <person name="Huang L."/>
            <person name="Wang Z.-W."/>
            <person name="Zhao X."/>
            <person name="Zhong W.-Y."/>
            <person name="Peng D.-H."/>
            <person name="Ahmad S."/>
            <person name="Lan S."/>
            <person name="Zhang J.-S."/>
            <person name="Tsai W.-C."/>
            <person name="Van De Peer Y."/>
            <person name="Liu Z.-J."/>
        </authorList>
    </citation>
    <scope>NUCLEOTIDE SEQUENCE</scope>
    <source>
        <strain evidence="2">SCP</strain>
        <tissue evidence="2">Leaves</tissue>
    </source>
</reference>
<dbReference type="PANTHER" id="PTHR32212:SF459">
    <property type="entry name" value="F-BOX DOMAIN-CONTAINING PROTEIN"/>
    <property type="match status" value="1"/>
</dbReference>
<evidence type="ECO:0000313" key="3">
    <source>
        <dbReference type="Proteomes" id="UP001179952"/>
    </source>
</evidence>
<protein>
    <submittedName>
        <fullName evidence="2">FBD-associated F-box protein</fullName>
    </submittedName>
</protein>
<comment type="caution">
    <text evidence="2">The sequence shown here is derived from an EMBL/GenBank/DDBJ whole genome shotgun (WGS) entry which is preliminary data.</text>
</comment>
<proteinExistence type="predicted"/>
<keyword evidence="3" id="KW-1185">Reference proteome</keyword>
<evidence type="ECO:0000313" key="2">
    <source>
        <dbReference type="EMBL" id="KAK1263863.1"/>
    </source>
</evidence>
<sequence>MEENRITALPDDILHSIVSLLPIRDATRTAVLSSRWRYLAKSLSNLNFESDNILGDRFPVELFNELDDEDEKIAYCLARNLKFVQSVDQFLEFRPCGIKMRT</sequence>
<accession>A0AAV9AHL2</accession>
<dbReference type="SMART" id="SM00256">
    <property type="entry name" value="FBOX"/>
    <property type="match status" value="1"/>
</dbReference>
<dbReference type="Gene3D" id="1.20.1280.50">
    <property type="match status" value="1"/>
</dbReference>
<name>A0AAV9AHL2_ACOGR</name>
<dbReference type="InterPro" id="IPR053781">
    <property type="entry name" value="F-box_AtFBL13-like"/>
</dbReference>
<evidence type="ECO:0000259" key="1">
    <source>
        <dbReference type="PROSITE" id="PS50181"/>
    </source>
</evidence>
<dbReference type="EMBL" id="JAUJYN010000009">
    <property type="protein sequence ID" value="KAK1263863.1"/>
    <property type="molecule type" value="Genomic_DNA"/>
</dbReference>
<dbReference type="SUPFAM" id="SSF81383">
    <property type="entry name" value="F-box domain"/>
    <property type="match status" value="1"/>
</dbReference>